<proteinExistence type="predicted"/>
<organism evidence="2 3">
    <name type="scientific">Candidatus Anaerobiospirillum pullistercoris</name>
    <dbReference type="NCBI Taxonomy" id="2838452"/>
    <lineage>
        <taxon>Bacteria</taxon>
        <taxon>Pseudomonadati</taxon>
        <taxon>Pseudomonadota</taxon>
        <taxon>Gammaproteobacteria</taxon>
        <taxon>Aeromonadales</taxon>
        <taxon>Succinivibrionaceae</taxon>
        <taxon>Anaerobiospirillum</taxon>
    </lineage>
</organism>
<sequence>MKKPKSSQANETASSQVGDSAVPTEKPQTTSQNTAEEQTNSSQTTSAQSSKSKTTSKNSAKNKDFYTLSNRCENHIDFDPKAKDPSPEPHTKQVVRTSTNNVLSQQDAACASVTAQVAVSRECSLVLSKSPLSQALNRIYFPADVSGAGHSSTYYVYFEPASANHNQRPRLQKSNGRPEFNKLNDQLACVKLPLNEEKLKSLSSANQSTPPNQPSSSNSEHLSPLRALLISEEQLAKYHYDGVIYILPLDVIFAINQFHQIRSQLEVEFKSRHKGEQLSLGTLWNYFFDEYIVHAAGDCARKTKDKYSSGNFASNDPQMVLGLGSVLPRAPQSAEILDRRSFDASASSFVSLLDNGNALLTDTKPVSAISAAQRQELLKLVEKDCLIPLSRGTKEKIATRQMAILIHGYHSDDQWANIYLQTQFTSGLKAFERDLDNCRTFLFVPKNPPDGKDTAESLSADIMDVVAQSCNAYIETDLAKRQQLLRSCLPSSIGIIIKLVALYGSSSEMGALHEELTQASATAKEISKA</sequence>
<dbReference type="AlphaFoldDB" id="A0A9D2B116"/>
<evidence type="ECO:0000256" key="1">
    <source>
        <dbReference type="SAM" id="MobiDB-lite"/>
    </source>
</evidence>
<feature type="region of interest" description="Disordered" evidence="1">
    <location>
        <begin position="201"/>
        <end position="220"/>
    </location>
</feature>
<feature type="non-terminal residue" evidence="2">
    <location>
        <position position="529"/>
    </location>
</feature>
<evidence type="ECO:0000313" key="2">
    <source>
        <dbReference type="EMBL" id="HIX56516.1"/>
    </source>
</evidence>
<feature type="compositionally biased region" description="Polar residues" evidence="1">
    <location>
        <begin position="1"/>
        <end position="18"/>
    </location>
</feature>
<reference evidence="2" key="2">
    <citation type="submission" date="2021-04" db="EMBL/GenBank/DDBJ databases">
        <authorList>
            <person name="Gilroy R."/>
        </authorList>
    </citation>
    <scope>NUCLEOTIDE SEQUENCE</scope>
    <source>
        <strain evidence="2">USASDec5-558</strain>
    </source>
</reference>
<feature type="compositionally biased region" description="Low complexity" evidence="1">
    <location>
        <begin position="38"/>
        <end position="59"/>
    </location>
</feature>
<feature type="region of interest" description="Disordered" evidence="1">
    <location>
        <begin position="1"/>
        <end position="62"/>
    </location>
</feature>
<feature type="compositionally biased region" description="Low complexity" evidence="1">
    <location>
        <begin position="203"/>
        <end position="219"/>
    </location>
</feature>
<dbReference type="Proteomes" id="UP000886829">
    <property type="component" value="Unassembled WGS sequence"/>
</dbReference>
<dbReference type="EMBL" id="DXEV01000070">
    <property type="protein sequence ID" value="HIX56516.1"/>
    <property type="molecule type" value="Genomic_DNA"/>
</dbReference>
<protein>
    <submittedName>
        <fullName evidence="2">Uncharacterized protein</fullName>
    </submittedName>
</protein>
<feature type="compositionally biased region" description="Polar residues" evidence="1">
    <location>
        <begin position="26"/>
        <end position="37"/>
    </location>
</feature>
<gene>
    <name evidence="2" type="ORF">H9850_03475</name>
</gene>
<reference evidence="2" key="1">
    <citation type="journal article" date="2021" name="PeerJ">
        <title>Extensive microbial diversity within the chicken gut microbiome revealed by metagenomics and culture.</title>
        <authorList>
            <person name="Gilroy R."/>
            <person name="Ravi A."/>
            <person name="Getino M."/>
            <person name="Pursley I."/>
            <person name="Horton D.L."/>
            <person name="Alikhan N.F."/>
            <person name="Baker D."/>
            <person name="Gharbi K."/>
            <person name="Hall N."/>
            <person name="Watson M."/>
            <person name="Adriaenssens E.M."/>
            <person name="Foster-Nyarko E."/>
            <person name="Jarju S."/>
            <person name="Secka A."/>
            <person name="Antonio M."/>
            <person name="Oren A."/>
            <person name="Chaudhuri R.R."/>
            <person name="La Ragione R."/>
            <person name="Hildebrand F."/>
            <person name="Pallen M.J."/>
        </authorList>
    </citation>
    <scope>NUCLEOTIDE SEQUENCE</scope>
    <source>
        <strain evidence="2">USASDec5-558</strain>
    </source>
</reference>
<accession>A0A9D2B116</accession>
<evidence type="ECO:0000313" key="3">
    <source>
        <dbReference type="Proteomes" id="UP000886829"/>
    </source>
</evidence>
<name>A0A9D2B116_9GAMM</name>
<comment type="caution">
    <text evidence="2">The sequence shown here is derived from an EMBL/GenBank/DDBJ whole genome shotgun (WGS) entry which is preliminary data.</text>
</comment>